<keyword evidence="2" id="KW-1185">Reference proteome</keyword>
<dbReference type="Proteomes" id="UP001220324">
    <property type="component" value="Unassembled WGS sequence"/>
</dbReference>
<dbReference type="EMBL" id="JAQIZZ010000006">
    <property type="protein sequence ID" value="KAJ5538543.1"/>
    <property type="molecule type" value="Genomic_DNA"/>
</dbReference>
<evidence type="ECO:0000313" key="2">
    <source>
        <dbReference type="Proteomes" id="UP001220324"/>
    </source>
</evidence>
<name>A0AAD6GD96_9EURO</name>
<evidence type="ECO:0000313" key="1">
    <source>
        <dbReference type="EMBL" id="KAJ5538543.1"/>
    </source>
</evidence>
<reference evidence="1 2" key="1">
    <citation type="journal article" date="2023" name="IMA Fungus">
        <title>Comparative genomic study of the Penicillium genus elucidates a diverse pangenome and 15 lateral gene transfer events.</title>
        <authorList>
            <person name="Petersen C."/>
            <person name="Sorensen T."/>
            <person name="Nielsen M.R."/>
            <person name="Sondergaard T.E."/>
            <person name="Sorensen J.L."/>
            <person name="Fitzpatrick D.A."/>
            <person name="Frisvad J.C."/>
            <person name="Nielsen K.L."/>
        </authorList>
    </citation>
    <scope>NUCLEOTIDE SEQUENCE [LARGE SCALE GENOMIC DNA]</scope>
    <source>
        <strain evidence="1 2">IBT 35679</strain>
    </source>
</reference>
<organism evidence="1 2">
    <name type="scientific">Penicillium frequentans</name>
    <dbReference type="NCBI Taxonomy" id="3151616"/>
    <lineage>
        <taxon>Eukaryota</taxon>
        <taxon>Fungi</taxon>
        <taxon>Dikarya</taxon>
        <taxon>Ascomycota</taxon>
        <taxon>Pezizomycotina</taxon>
        <taxon>Eurotiomycetes</taxon>
        <taxon>Eurotiomycetidae</taxon>
        <taxon>Eurotiales</taxon>
        <taxon>Aspergillaceae</taxon>
        <taxon>Penicillium</taxon>
    </lineage>
</organism>
<proteinExistence type="predicted"/>
<comment type="caution">
    <text evidence="1">The sequence shown here is derived from an EMBL/GenBank/DDBJ whole genome shotgun (WGS) entry which is preliminary data.</text>
</comment>
<accession>A0AAD6GD96</accession>
<dbReference type="AlphaFoldDB" id="A0AAD6GD96"/>
<gene>
    <name evidence="1" type="ORF">N7494_008022</name>
</gene>
<sequence length="273" mass="32047">MRRSSIPTQATLVVPKFTAEDLSLDNRYFYIAHTMKKSNMPVWGLPIFRTTYADDDLWISYLQTLYDGTHNSLRNAKQQILTPHFFCHVFEDASLDGASKETIRERFAQWVTETAGERVKPDSKGVVYDEIPQDFACLIVDDYCIKIFAEIQNHQDQWIKESAPIIVFFKDWDIDYYRGQHRSEWTDGEIHKEVDEFDDPEELCIPDEKDLIFFEEVDGLRAPVLGWMYAKIGSMADLYNDLGEGRGTREVWYRAYARPPRVFPDQDDDEWKL</sequence>
<protein>
    <submittedName>
        <fullName evidence="1">Uncharacterized protein</fullName>
    </submittedName>
</protein>